<dbReference type="RefSeq" id="WP_141307787.1">
    <property type="nucleotide sequence ID" value="NZ_BJND01000008.1"/>
</dbReference>
<comment type="caution">
    <text evidence="6">The sequence shown here is derived from an EMBL/GenBank/DDBJ whole genome shotgun (WGS) entry which is preliminary data.</text>
</comment>
<protein>
    <recommendedName>
        <fullName evidence="1">D-inositol 3-phosphate glycosyltransferase</fullName>
    </recommendedName>
</protein>
<evidence type="ECO:0000256" key="1">
    <source>
        <dbReference type="ARBA" id="ARBA00021292"/>
    </source>
</evidence>
<evidence type="ECO:0000259" key="4">
    <source>
        <dbReference type="Pfam" id="PF00534"/>
    </source>
</evidence>
<accession>A0A4Y3VBC1</accession>
<keyword evidence="2" id="KW-0328">Glycosyltransferase</keyword>
<evidence type="ECO:0000259" key="5">
    <source>
        <dbReference type="Pfam" id="PF13439"/>
    </source>
</evidence>
<dbReference type="InterPro" id="IPR001296">
    <property type="entry name" value="Glyco_trans_1"/>
</dbReference>
<evidence type="ECO:0000256" key="3">
    <source>
        <dbReference type="ARBA" id="ARBA00022679"/>
    </source>
</evidence>
<dbReference type="GO" id="GO:0016757">
    <property type="term" value="F:glycosyltransferase activity"/>
    <property type="evidence" value="ECO:0007669"/>
    <property type="project" value="UniProtKB-KW"/>
</dbReference>
<gene>
    <name evidence="6" type="ORF">SSP24_12700</name>
</gene>
<dbReference type="Pfam" id="PF13439">
    <property type="entry name" value="Glyco_transf_4"/>
    <property type="match status" value="1"/>
</dbReference>
<evidence type="ECO:0000313" key="6">
    <source>
        <dbReference type="EMBL" id="GEC03615.1"/>
    </source>
</evidence>
<dbReference type="SUPFAM" id="SSF53756">
    <property type="entry name" value="UDP-Glycosyltransferase/glycogen phosphorylase"/>
    <property type="match status" value="1"/>
</dbReference>
<name>A0A4Y3VBC1_9ACTN</name>
<dbReference type="Proteomes" id="UP000317881">
    <property type="component" value="Unassembled WGS sequence"/>
</dbReference>
<evidence type="ECO:0000313" key="7">
    <source>
        <dbReference type="Proteomes" id="UP000317881"/>
    </source>
</evidence>
<dbReference type="Pfam" id="PF00534">
    <property type="entry name" value="Glycos_transf_1"/>
    <property type="match status" value="1"/>
</dbReference>
<feature type="domain" description="Glycosyl transferase family 1" evidence="4">
    <location>
        <begin position="221"/>
        <end position="379"/>
    </location>
</feature>
<dbReference type="PANTHER" id="PTHR12526">
    <property type="entry name" value="GLYCOSYLTRANSFERASE"/>
    <property type="match status" value="1"/>
</dbReference>
<dbReference type="CDD" id="cd03801">
    <property type="entry name" value="GT4_PimA-like"/>
    <property type="match status" value="1"/>
</dbReference>
<feature type="domain" description="Glycosyltransferase subfamily 4-like N-terminal" evidence="5">
    <location>
        <begin position="85"/>
        <end position="206"/>
    </location>
</feature>
<proteinExistence type="predicted"/>
<evidence type="ECO:0000256" key="2">
    <source>
        <dbReference type="ARBA" id="ARBA00022676"/>
    </source>
</evidence>
<dbReference type="OrthoDB" id="6286688at2"/>
<dbReference type="Gene3D" id="3.40.50.2000">
    <property type="entry name" value="Glycogen Phosphorylase B"/>
    <property type="match status" value="2"/>
</dbReference>
<dbReference type="AlphaFoldDB" id="A0A4Y3VBC1"/>
<dbReference type="EMBL" id="BJND01000008">
    <property type="protein sequence ID" value="GEC03615.1"/>
    <property type="molecule type" value="Genomic_DNA"/>
</dbReference>
<keyword evidence="7" id="KW-1185">Reference proteome</keyword>
<reference evidence="6 7" key="1">
    <citation type="submission" date="2019-06" db="EMBL/GenBank/DDBJ databases">
        <title>Whole genome shotgun sequence of Streptomyces spinoverrucosus NBRC 14228.</title>
        <authorList>
            <person name="Hosoyama A."/>
            <person name="Uohara A."/>
            <person name="Ohji S."/>
            <person name="Ichikawa N."/>
        </authorList>
    </citation>
    <scope>NUCLEOTIDE SEQUENCE [LARGE SCALE GENOMIC DNA]</scope>
    <source>
        <strain evidence="6 7">NBRC 14228</strain>
    </source>
</reference>
<organism evidence="6 7">
    <name type="scientific">Streptomyces spinoverrucosus</name>
    <dbReference type="NCBI Taxonomy" id="284043"/>
    <lineage>
        <taxon>Bacteria</taxon>
        <taxon>Bacillati</taxon>
        <taxon>Actinomycetota</taxon>
        <taxon>Actinomycetes</taxon>
        <taxon>Kitasatosporales</taxon>
        <taxon>Streptomycetaceae</taxon>
        <taxon>Streptomyces</taxon>
    </lineage>
</organism>
<sequence>MLPETVSDGRVGYVLKRYPRLSETFIVTELLAREAAGEDIAIASLGFARDPRFHPGIAAVRAPVTWMPEIHGTPALWEVLRAAHRELPGLPAVLPELMALPPAEAVQVLHVAGWVRSAGITHLHAHFATLATTVARLASALTGVPYSFTAHAKDIFHDSVDRVALRAKLADAHHVVTVSEFNARWLRERFGDAAARVHAVHNGLDVAGLPFSEPRVRGGRVAFVGRLVEKKGLADLIDAIALLRERGRPVPLDVVGGGVLDGALREQAQVLGLGDLVTFHGPLPSDRVRQVLREASVFAAPCVHASDGDRDGLPTVLLEAMAAGTPCVSTPVTGIPEAIVHGRTGLLVGEREPDALADAVLRLLDDAELRVRLAIAARAHLEERFDSRVQAAELARLRRAHASVTAQGLTAAPAAAGMEAGR</sequence>
<dbReference type="InterPro" id="IPR028098">
    <property type="entry name" value="Glyco_trans_4-like_N"/>
</dbReference>
<keyword evidence="3 6" id="KW-0808">Transferase</keyword>